<dbReference type="Gene3D" id="3.90.1640.10">
    <property type="entry name" value="inorganic pyrophosphatase (n-terminal core)"/>
    <property type="match status" value="1"/>
</dbReference>
<dbReference type="AlphaFoldDB" id="A0A2M8EPV3"/>
<dbReference type="EMBL" id="PFSI01000019">
    <property type="protein sequence ID" value="PJC24754.1"/>
    <property type="molecule type" value="Genomic_DNA"/>
</dbReference>
<dbReference type="PANTHER" id="PTHR47618:SF1">
    <property type="entry name" value="BIFUNCTIONAL OLIGORIBONUCLEASE AND PAP PHOSPHATASE NRNA"/>
    <property type="match status" value="1"/>
</dbReference>
<evidence type="ECO:0008006" key="3">
    <source>
        <dbReference type="Google" id="ProtNLM"/>
    </source>
</evidence>
<comment type="caution">
    <text evidence="1">The sequence shown here is derived from an EMBL/GenBank/DDBJ whole genome shotgun (WGS) entry which is preliminary data.</text>
</comment>
<reference evidence="2" key="1">
    <citation type="submission" date="2017-09" db="EMBL/GenBank/DDBJ databases">
        <title>Depth-based differentiation of microbial function through sediment-hosted aquifers and enrichment of novel symbionts in the deep terrestrial subsurface.</title>
        <authorList>
            <person name="Probst A.J."/>
            <person name="Ladd B."/>
            <person name="Jarett J.K."/>
            <person name="Geller-Mcgrath D.E."/>
            <person name="Sieber C.M.K."/>
            <person name="Emerson J.B."/>
            <person name="Anantharaman K."/>
            <person name="Thomas B.C."/>
            <person name="Malmstrom R."/>
            <person name="Stieglmeier M."/>
            <person name="Klingl A."/>
            <person name="Woyke T."/>
            <person name="Ryan C.M."/>
            <person name="Banfield J.F."/>
        </authorList>
    </citation>
    <scope>NUCLEOTIDE SEQUENCE [LARGE SCALE GENOMIC DNA]</scope>
</reference>
<evidence type="ECO:0000313" key="2">
    <source>
        <dbReference type="Proteomes" id="UP000230251"/>
    </source>
</evidence>
<dbReference type="PANTHER" id="PTHR47618">
    <property type="entry name" value="BIFUNCTIONAL OLIGORIBONUCLEASE AND PAP PHOSPHATASE NRNA"/>
    <property type="match status" value="1"/>
</dbReference>
<proteinExistence type="predicted"/>
<dbReference type="Proteomes" id="UP000230251">
    <property type="component" value="Unassembled WGS sequence"/>
</dbReference>
<dbReference type="Gene3D" id="3.10.310.30">
    <property type="match status" value="1"/>
</dbReference>
<dbReference type="SUPFAM" id="SSF64182">
    <property type="entry name" value="DHH phosphoesterases"/>
    <property type="match status" value="1"/>
</dbReference>
<organism evidence="1 2">
    <name type="scientific">Candidatus Uhrbacteria bacterium CG_4_9_14_0_2_um_filter_41_50</name>
    <dbReference type="NCBI Taxonomy" id="1975031"/>
    <lineage>
        <taxon>Bacteria</taxon>
        <taxon>Candidatus Uhriibacteriota</taxon>
    </lineage>
</organism>
<dbReference type="InterPro" id="IPR051319">
    <property type="entry name" value="Oligoribo/pAp-PDE_c-di-AMP_PDE"/>
</dbReference>
<accession>A0A2M8EPV3</accession>
<dbReference type="InterPro" id="IPR038763">
    <property type="entry name" value="DHH_sf"/>
</dbReference>
<gene>
    <name evidence="1" type="ORF">CO057_01110</name>
</gene>
<name>A0A2M8EPV3_9BACT</name>
<protein>
    <recommendedName>
        <fullName evidence="3">DDH domain-containing protein</fullName>
    </recommendedName>
</protein>
<sequence>MALNAHEQFLTMLERSARPLIVLTENANADDFSSAFGVSALLAKLQKPVEIVSAGGRIPKSVHFLNSTIPVREDIKNIRKMTLKLNAKQAKVDELSYNMEGDELHIHILPKSGSWNADDVQIISDSYKYDLLITIGGADMESFGPVFTGYKEFFFQTPIINIDHNNANEHYGQTNLVDMSAVSCSEVCYDLFRRIDESLIDEEVATYFLTGMIFKTKSFRSENVTPKTLKVAGDLIAKGARRDEIIQKLYKTRSVETLRLWGRALARLKSDVEYKIVWTLLTRQDFANAGAQEEALENIIDELIMSAPDAKIAAVFFERTDKTIAVMLNAKRPFDALHLGAPFRAAGTREEALLKMRDEDIVAAEKAVITHIKSQVAELFSR</sequence>
<evidence type="ECO:0000313" key="1">
    <source>
        <dbReference type="EMBL" id="PJC24754.1"/>
    </source>
</evidence>